<gene>
    <name evidence="2" type="ORF">pdam_00010870</name>
</gene>
<evidence type="ECO:0000256" key="1">
    <source>
        <dbReference type="SAM" id="MobiDB-lite"/>
    </source>
</evidence>
<protein>
    <submittedName>
        <fullName evidence="2">Uncharacterized protein</fullName>
    </submittedName>
</protein>
<dbReference type="EMBL" id="RCHS01003365">
    <property type="protein sequence ID" value="RMX42475.1"/>
    <property type="molecule type" value="Genomic_DNA"/>
</dbReference>
<dbReference type="AlphaFoldDB" id="A0A3M6TM29"/>
<feature type="non-terminal residue" evidence="2">
    <location>
        <position position="182"/>
    </location>
</feature>
<name>A0A3M6TM29_POCDA</name>
<evidence type="ECO:0000313" key="3">
    <source>
        <dbReference type="Proteomes" id="UP000275408"/>
    </source>
</evidence>
<keyword evidence="3" id="KW-1185">Reference proteome</keyword>
<comment type="caution">
    <text evidence="2">The sequence shown here is derived from an EMBL/GenBank/DDBJ whole genome shotgun (WGS) entry which is preliminary data.</text>
</comment>
<sequence length="182" mass="21885">MNTKREEREQRELEREQLQTDQDRREREIRMRRNKENVERERGEIEVKKTTQPRDPNLLKHYSLIRIVLWLFHPHTFYSLQPDMVNECLHISEEETIALLLYLDNCNKLRYSLDPPLRLINTQEDLTSFQNKISEWSNMNKMTMRLTREKSPLIGEYNMVGQPLESISVYKDLGLFTACNLS</sequence>
<proteinExistence type="predicted"/>
<feature type="region of interest" description="Disordered" evidence="1">
    <location>
        <begin position="1"/>
        <end position="36"/>
    </location>
</feature>
<dbReference type="Proteomes" id="UP000275408">
    <property type="component" value="Unassembled WGS sequence"/>
</dbReference>
<evidence type="ECO:0000313" key="2">
    <source>
        <dbReference type="EMBL" id="RMX42475.1"/>
    </source>
</evidence>
<reference evidence="2 3" key="1">
    <citation type="journal article" date="2018" name="Sci. Rep.">
        <title>Comparative analysis of the Pocillopora damicornis genome highlights role of immune system in coral evolution.</title>
        <authorList>
            <person name="Cunning R."/>
            <person name="Bay R.A."/>
            <person name="Gillette P."/>
            <person name="Baker A.C."/>
            <person name="Traylor-Knowles N."/>
        </authorList>
    </citation>
    <scope>NUCLEOTIDE SEQUENCE [LARGE SCALE GENOMIC DNA]</scope>
    <source>
        <strain evidence="2">RSMAS</strain>
        <tissue evidence="2">Whole animal</tissue>
    </source>
</reference>
<organism evidence="2 3">
    <name type="scientific">Pocillopora damicornis</name>
    <name type="common">Cauliflower coral</name>
    <name type="synonym">Millepora damicornis</name>
    <dbReference type="NCBI Taxonomy" id="46731"/>
    <lineage>
        <taxon>Eukaryota</taxon>
        <taxon>Metazoa</taxon>
        <taxon>Cnidaria</taxon>
        <taxon>Anthozoa</taxon>
        <taxon>Hexacorallia</taxon>
        <taxon>Scleractinia</taxon>
        <taxon>Astrocoeniina</taxon>
        <taxon>Pocilloporidae</taxon>
        <taxon>Pocillopora</taxon>
    </lineage>
</organism>
<accession>A0A3M6TM29</accession>